<protein>
    <submittedName>
        <fullName evidence="1">Uncharacterized protein</fullName>
    </submittedName>
</protein>
<gene>
    <name evidence="1" type="ORF">LCGC14_0960750</name>
</gene>
<proteinExistence type="predicted"/>
<comment type="caution">
    <text evidence="1">The sequence shown here is derived from an EMBL/GenBank/DDBJ whole genome shotgun (WGS) entry which is preliminary data.</text>
</comment>
<organism evidence="1">
    <name type="scientific">marine sediment metagenome</name>
    <dbReference type="NCBI Taxonomy" id="412755"/>
    <lineage>
        <taxon>unclassified sequences</taxon>
        <taxon>metagenomes</taxon>
        <taxon>ecological metagenomes</taxon>
    </lineage>
</organism>
<evidence type="ECO:0000313" key="1">
    <source>
        <dbReference type="EMBL" id="KKN17929.1"/>
    </source>
</evidence>
<sequence>MGVNPMAEFEKGLVRDYKSIMAHIERTVSSVPG</sequence>
<name>A0A0F9NJ87_9ZZZZ</name>
<dbReference type="AlphaFoldDB" id="A0A0F9NJ87"/>
<reference evidence="1" key="1">
    <citation type="journal article" date="2015" name="Nature">
        <title>Complex archaea that bridge the gap between prokaryotes and eukaryotes.</title>
        <authorList>
            <person name="Spang A."/>
            <person name="Saw J.H."/>
            <person name="Jorgensen S.L."/>
            <person name="Zaremba-Niedzwiedzka K."/>
            <person name="Martijn J."/>
            <person name="Lind A.E."/>
            <person name="van Eijk R."/>
            <person name="Schleper C."/>
            <person name="Guy L."/>
            <person name="Ettema T.J."/>
        </authorList>
    </citation>
    <scope>NUCLEOTIDE SEQUENCE</scope>
</reference>
<accession>A0A0F9NJ87</accession>
<dbReference type="EMBL" id="LAZR01003474">
    <property type="protein sequence ID" value="KKN17929.1"/>
    <property type="molecule type" value="Genomic_DNA"/>
</dbReference>